<dbReference type="Pfam" id="PF13518">
    <property type="entry name" value="HTH_28"/>
    <property type="match status" value="1"/>
</dbReference>
<dbReference type="InterPro" id="IPR009057">
    <property type="entry name" value="Homeodomain-like_sf"/>
</dbReference>
<dbReference type="EMBL" id="BGZL01000003">
    <property type="protein sequence ID" value="GBP99943.1"/>
    <property type="molecule type" value="Genomic_DNA"/>
</dbReference>
<name>A0A388SV21_9ACTN</name>
<dbReference type="AlphaFoldDB" id="A0A388SV21"/>
<evidence type="ECO:0000313" key="3">
    <source>
        <dbReference type="Proteomes" id="UP000265354"/>
    </source>
</evidence>
<organism evidence="2 3">
    <name type="scientific">Streptomyces spongiicola</name>
    <dbReference type="NCBI Taxonomy" id="1690221"/>
    <lineage>
        <taxon>Bacteria</taxon>
        <taxon>Bacillati</taxon>
        <taxon>Actinomycetota</taxon>
        <taxon>Actinomycetes</taxon>
        <taxon>Kitasatosporales</taxon>
        <taxon>Streptomycetaceae</taxon>
        <taxon>Streptomyces</taxon>
    </lineage>
</organism>
<dbReference type="Proteomes" id="UP000265354">
    <property type="component" value="Unassembled WGS sequence"/>
</dbReference>
<evidence type="ECO:0000259" key="1">
    <source>
        <dbReference type="Pfam" id="PF13518"/>
    </source>
</evidence>
<sequence length="164" mass="18051">MTAVAGNAEKLRVLRDSRTLNPRPEAVADEAFRTSAFLDPHDLVQVKYEMVRRVRVDDVPVSQATRMFGFCRQSFYAIAAALDAQGPAGLVPGKPGPKGPRKLTEPVMTHVEMLLRAEPGLKAPALAAAVAEEFDVVVHPRSIERALARRREARSQEENIRARG</sequence>
<reference evidence="2 3" key="1">
    <citation type="submission" date="2018-07" db="EMBL/GenBank/DDBJ databases">
        <title>Whole Genome Shotgun Sequence of Streptomyces spongiicola strain 531S.</title>
        <authorList>
            <person name="Dohra H."/>
            <person name="Kodani S."/>
        </authorList>
    </citation>
    <scope>NUCLEOTIDE SEQUENCE [LARGE SCALE GENOMIC DNA]</scope>
    <source>
        <strain evidence="2 3">531S</strain>
    </source>
</reference>
<feature type="domain" description="Insertion element IS150 protein InsJ-like helix-turn-helix" evidence="1">
    <location>
        <begin position="47"/>
        <end position="98"/>
    </location>
</feature>
<dbReference type="InterPro" id="IPR055247">
    <property type="entry name" value="InsJ-like_HTH"/>
</dbReference>
<proteinExistence type="predicted"/>
<protein>
    <recommendedName>
        <fullName evidence="1">Insertion element IS150 protein InsJ-like helix-turn-helix domain-containing protein</fullName>
    </recommendedName>
</protein>
<gene>
    <name evidence="2" type="ORF">SSP531S_13470</name>
</gene>
<dbReference type="RefSeq" id="WP_116427104.1">
    <property type="nucleotide sequence ID" value="NZ_BGZL01000003.1"/>
</dbReference>
<comment type="caution">
    <text evidence="2">The sequence shown here is derived from an EMBL/GenBank/DDBJ whole genome shotgun (WGS) entry which is preliminary data.</text>
</comment>
<dbReference type="SUPFAM" id="SSF46689">
    <property type="entry name" value="Homeodomain-like"/>
    <property type="match status" value="1"/>
</dbReference>
<accession>A0A388SV21</accession>
<evidence type="ECO:0000313" key="2">
    <source>
        <dbReference type="EMBL" id="GBP99943.1"/>
    </source>
</evidence>